<accession>A0ABY8AKQ2</accession>
<protein>
    <submittedName>
        <fullName evidence="3">Thioesterase domain-containing protein</fullName>
    </submittedName>
</protein>
<dbReference type="Gene3D" id="3.40.50.1820">
    <property type="entry name" value="alpha/beta hydrolase"/>
    <property type="match status" value="1"/>
</dbReference>
<dbReference type="PANTHER" id="PTHR11487:SF0">
    <property type="entry name" value="S-ACYL FATTY ACID SYNTHASE THIOESTERASE, MEDIUM CHAIN"/>
    <property type="match status" value="1"/>
</dbReference>
<comment type="similarity">
    <text evidence="1">Belongs to the thioesterase family.</text>
</comment>
<sequence length="265" mass="27984">MNAVAPLSDAETSSGGDVPVVIFPHAGGSPRFFLHWTGAIPKAQLFGVTYPGRDARLHERHRDNPHGDSLVGLARSIADDLAAAGLAEAAPVLVGHSMGALVAYETAAALAARGARGIQVVVSGQNPPSRGVGTALHRDTDAKLIADIVRQNPASAELWQVPELRDMFLPAVREDYRLLETYACTGAVIPDIHVVFGDRDDEVDPVRIGEWNGFSTQRRAPVRCAGGHFYLQAPDTQLPELISTICAGAGTGTDVRAARGVCADV</sequence>
<dbReference type="Pfam" id="PF00975">
    <property type="entry name" value="Thioesterase"/>
    <property type="match status" value="1"/>
</dbReference>
<evidence type="ECO:0000313" key="3">
    <source>
        <dbReference type="EMBL" id="WEB44052.1"/>
    </source>
</evidence>
<gene>
    <name evidence="3" type="ORF">MOV08_35400</name>
</gene>
<reference evidence="3 4" key="1">
    <citation type="submission" date="2022-03" db="EMBL/GenBank/DDBJ databases">
        <title>Streptomyces yunnanensis P86,complete genome.</title>
        <authorList>
            <person name="Chen S."/>
            <person name="Zhang Q."/>
        </authorList>
    </citation>
    <scope>NUCLEOTIDE SEQUENCE [LARGE SCALE GENOMIC DNA]</scope>
    <source>
        <strain evidence="3 4">P86</strain>
    </source>
</reference>
<evidence type="ECO:0000256" key="1">
    <source>
        <dbReference type="ARBA" id="ARBA00007169"/>
    </source>
</evidence>
<name>A0ABY8AKQ2_9ACTN</name>
<dbReference type="PANTHER" id="PTHR11487">
    <property type="entry name" value="THIOESTERASE"/>
    <property type="match status" value="1"/>
</dbReference>
<dbReference type="InterPro" id="IPR001031">
    <property type="entry name" value="Thioesterase"/>
</dbReference>
<dbReference type="InterPro" id="IPR012223">
    <property type="entry name" value="TEII"/>
</dbReference>
<dbReference type="Proteomes" id="UP001218629">
    <property type="component" value="Chromosome"/>
</dbReference>
<keyword evidence="4" id="KW-1185">Reference proteome</keyword>
<dbReference type="RefSeq" id="WP_275310323.1">
    <property type="nucleotide sequence ID" value="NZ_CP095749.1"/>
</dbReference>
<proteinExistence type="inferred from homology"/>
<dbReference type="EMBL" id="CP095749">
    <property type="protein sequence ID" value="WEB44052.1"/>
    <property type="molecule type" value="Genomic_DNA"/>
</dbReference>
<dbReference type="SUPFAM" id="SSF53474">
    <property type="entry name" value="alpha/beta-Hydrolases"/>
    <property type="match status" value="1"/>
</dbReference>
<feature type="domain" description="Thioesterase" evidence="2">
    <location>
        <begin position="19"/>
        <end position="245"/>
    </location>
</feature>
<evidence type="ECO:0000313" key="4">
    <source>
        <dbReference type="Proteomes" id="UP001218629"/>
    </source>
</evidence>
<organism evidence="3 4">
    <name type="scientific">Streptomyces yunnanensis</name>
    <dbReference type="NCBI Taxonomy" id="156453"/>
    <lineage>
        <taxon>Bacteria</taxon>
        <taxon>Bacillati</taxon>
        <taxon>Actinomycetota</taxon>
        <taxon>Actinomycetes</taxon>
        <taxon>Kitasatosporales</taxon>
        <taxon>Streptomycetaceae</taxon>
        <taxon>Streptomyces</taxon>
    </lineage>
</organism>
<evidence type="ECO:0000259" key="2">
    <source>
        <dbReference type="Pfam" id="PF00975"/>
    </source>
</evidence>
<dbReference type="InterPro" id="IPR029058">
    <property type="entry name" value="AB_hydrolase_fold"/>
</dbReference>